<keyword evidence="1" id="KW-1133">Transmembrane helix</keyword>
<gene>
    <name evidence="2" type="ORF">ACFPYL_10130</name>
</gene>
<name>A0ABW1LJ57_9ACTN</name>
<sequence>MLGLLIALEDPWGPAFDDGSADPGIPGWFVVLFVLVLVAGVATTIWRVSTAQRMARDSGMDEGDAATMALLSDDGLEATYLASNLRTPPAEPATPSAPATGTAAARLQELRHLREQELITAEEYEARRTAIIDSV</sequence>
<evidence type="ECO:0000313" key="2">
    <source>
        <dbReference type="EMBL" id="MFC6043433.1"/>
    </source>
</evidence>
<organism evidence="2 3">
    <name type="scientific">Nocardioides hankookensis</name>
    <dbReference type="NCBI Taxonomy" id="443157"/>
    <lineage>
        <taxon>Bacteria</taxon>
        <taxon>Bacillati</taxon>
        <taxon>Actinomycetota</taxon>
        <taxon>Actinomycetes</taxon>
        <taxon>Propionibacteriales</taxon>
        <taxon>Nocardioidaceae</taxon>
        <taxon>Nocardioides</taxon>
    </lineage>
</organism>
<accession>A0ABW1LJ57</accession>
<comment type="caution">
    <text evidence="2">The sequence shown here is derived from an EMBL/GenBank/DDBJ whole genome shotgun (WGS) entry which is preliminary data.</text>
</comment>
<dbReference type="RefSeq" id="WP_379153477.1">
    <property type="nucleotide sequence ID" value="NZ_JBHSRJ010000004.1"/>
</dbReference>
<keyword evidence="1" id="KW-0472">Membrane</keyword>
<dbReference type="EMBL" id="JBHSRJ010000004">
    <property type="protein sequence ID" value="MFC6043433.1"/>
    <property type="molecule type" value="Genomic_DNA"/>
</dbReference>
<reference evidence="3" key="1">
    <citation type="journal article" date="2019" name="Int. J. Syst. Evol. Microbiol.">
        <title>The Global Catalogue of Microorganisms (GCM) 10K type strain sequencing project: providing services to taxonomists for standard genome sequencing and annotation.</title>
        <authorList>
            <consortium name="The Broad Institute Genomics Platform"/>
            <consortium name="The Broad Institute Genome Sequencing Center for Infectious Disease"/>
            <person name="Wu L."/>
            <person name="Ma J."/>
        </authorList>
    </citation>
    <scope>NUCLEOTIDE SEQUENCE [LARGE SCALE GENOMIC DNA]</scope>
    <source>
        <strain evidence="3">CCUG 54522</strain>
    </source>
</reference>
<evidence type="ECO:0000313" key="3">
    <source>
        <dbReference type="Proteomes" id="UP001596135"/>
    </source>
</evidence>
<proteinExistence type="predicted"/>
<feature type="transmembrane region" description="Helical" evidence="1">
    <location>
        <begin position="25"/>
        <end position="46"/>
    </location>
</feature>
<keyword evidence="3" id="KW-1185">Reference proteome</keyword>
<keyword evidence="1" id="KW-0812">Transmembrane</keyword>
<dbReference type="Proteomes" id="UP001596135">
    <property type="component" value="Unassembled WGS sequence"/>
</dbReference>
<protein>
    <submittedName>
        <fullName evidence="2">SHOCT domain-containing protein</fullName>
    </submittedName>
</protein>
<evidence type="ECO:0000256" key="1">
    <source>
        <dbReference type="SAM" id="Phobius"/>
    </source>
</evidence>